<name>A0A1L7XW30_9HELO</name>
<evidence type="ECO:0000256" key="8">
    <source>
        <dbReference type="ARBA" id="ARBA00022741"/>
    </source>
</evidence>
<dbReference type="Proteomes" id="UP000184330">
    <property type="component" value="Unassembled WGS sequence"/>
</dbReference>
<keyword evidence="6" id="KW-0808">Transferase</keyword>
<accession>A0A1L7XW30</accession>
<evidence type="ECO:0000256" key="13">
    <source>
        <dbReference type="SAM" id="Phobius"/>
    </source>
</evidence>
<reference evidence="15 16" key="1">
    <citation type="submission" date="2016-03" db="EMBL/GenBank/DDBJ databases">
        <authorList>
            <person name="Ploux O."/>
        </authorList>
    </citation>
    <scope>NUCLEOTIDE SEQUENCE [LARGE SCALE GENOMIC DNA]</scope>
    <source>
        <strain evidence="15 16">UAMH 11012</strain>
    </source>
</reference>
<proteinExistence type="inferred from homology"/>
<keyword evidence="5" id="KW-0328">Glycosyltransferase</keyword>
<dbReference type="OrthoDB" id="414175at2759"/>
<dbReference type="GO" id="GO:0016020">
    <property type="term" value="C:membrane"/>
    <property type="evidence" value="ECO:0007669"/>
    <property type="project" value="UniProtKB-SubCell"/>
</dbReference>
<feature type="compositionally biased region" description="Basic and acidic residues" evidence="12">
    <location>
        <begin position="509"/>
        <end position="524"/>
    </location>
</feature>
<evidence type="ECO:0000256" key="11">
    <source>
        <dbReference type="ARBA" id="ARBA00023136"/>
    </source>
</evidence>
<evidence type="ECO:0000313" key="16">
    <source>
        <dbReference type="Proteomes" id="UP000184330"/>
    </source>
</evidence>
<evidence type="ECO:0000256" key="12">
    <source>
        <dbReference type="SAM" id="MobiDB-lite"/>
    </source>
</evidence>
<feature type="transmembrane region" description="Helical" evidence="13">
    <location>
        <begin position="12"/>
        <end position="29"/>
    </location>
</feature>
<evidence type="ECO:0000313" key="15">
    <source>
        <dbReference type="EMBL" id="CZR69243.1"/>
    </source>
</evidence>
<evidence type="ECO:0000256" key="2">
    <source>
        <dbReference type="ARBA" id="ARBA00004922"/>
    </source>
</evidence>
<comment type="subcellular location">
    <subcellularLocation>
        <location evidence="1">Membrane</location>
        <topology evidence="1">Single-pass type II membrane protein</topology>
    </subcellularLocation>
</comment>
<dbReference type="PANTHER" id="PTHR23033">
    <property type="entry name" value="BETA1,3-GALACTOSYLTRANSFERASE"/>
    <property type="match status" value="1"/>
</dbReference>
<dbReference type="InterPro" id="IPR003378">
    <property type="entry name" value="Fringe-like_glycosylTrfase"/>
</dbReference>
<evidence type="ECO:0000256" key="3">
    <source>
        <dbReference type="ARBA" id="ARBA00006462"/>
    </source>
</evidence>
<evidence type="ECO:0000256" key="1">
    <source>
        <dbReference type="ARBA" id="ARBA00004606"/>
    </source>
</evidence>
<dbReference type="EC" id="2.4.1.122" evidence="4"/>
<evidence type="ECO:0000256" key="6">
    <source>
        <dbReference type="ARBA" id="ARBA00022679"/>
    </source>
</evidence>
<evidence type="ECO:0000256" key="10">
    <source>
        <dbReference type="ARBA" id="ARBA00022989"/>
    </source>
</evidence>
<keyword evidence="10 13" id="KW-1133">Transmembrane helix</keyword>
<protein>
    <recommendedName>
        <fullName evidence="4">N-acetylgalactosaminide beta-1,3-galactosyltransferase</fullName>
        <ecNumber evidence="4">2.4.1.122</ecNumber>
    </recommendedName>
</protein>
<dbReference type="EMBL" id="FJOG01000067">
    <property type="protein sequence ID" value="CZR69243.1"/>
    <property type="molecule type" value="Genomic_DNA"/>
</dbReference>
<feature type="compositionally biased region" description="Basic and acidic residues" evidence="12">
    <location>
        <begin position="653"/>
        <end position="671"/>
    </location>
</feature>
<dbReference type="STRING" id="576137.A0A1L7XW30"/>
<evidence type="ECO:0000256" key="7">
    <source>
        <dbReference type="ARBA" id="ARBA00022692"/>
    </source>
</evidence>
<comment type="pathway">
    <text evidence="2">Protein modification; protein glycosylation.</text>
</comment>
<keyword evidence="11 13" id="KW-0472">Membrane</keyword>
<dbReference type="GO" id="GO:0000166">
    <property type="term" value="F:nucleotide binding"/>
    <property type="evidence" value="ECO:0007669"/>
    <property type="project" value="UniProtKB-KW"/>
</dbReference>
<dbReference type="Gene3D" id="3.90.550.50">
    <property type="match status" value="1"/>
</dbReference>
<dbReference type="Pfam" id="PF02434">
    <property type="entry name" value="Fringe"/>
    <property type="match status" value="1"/>
</dbReference>
<feature type="domain" description="Fringe-like glycosyltransferase" evidence="14">
    <location>
        <begin position="251"/>
        <end position="357"/>
    </location>
</feature>
<evidence type="ECO:0000256" key="9">
    <source>
        <dbReference type="ARBA" id="ARBA00022968"/>
    </source>
</evidence>
<keyword evidence="9" id="KW-0735">Signal-anchor</keyword>
<keyword evidence="7 13" id="KW-0812">Transmembrane</keyword>
<keyword evidence="16" id="KW-1185">Reference proteome</keyword>
<dbReference type="GO" id="GO:0016263">
    <property type="term" value="F:glycoprotein-N-acetylgalactosamine 3-beta-galactosyltransferase activity"/>
    <property type="evidence" value="ECO:0007669"/>
    <property type="project" value="UniProtKB-EC"/>
</dbReference>
<feature type="compositionally biased region" description="Basic and acidic residues" evidence="12">
    <location>
        <begin position="531"/>
        <end position="641"/>
    </location>
</feature>
<organism evidence="15 16">
    <name type="scientific">Phialocephala subalpina</name>
    <dbReference type="NCBI Taxonomy" id="576137"/>
    <lineage>
        <taxon>Eukaryota</taxon>
        <taxon>Fungi</taxon>
        <taxon>Dikarya</taxon>
        <taxon>Ascomycota</taxon>
        <taxon>Pezizomycotina</taxon>
        <taxon>Leotiomycetes</taxon>
        <taxon>Helotiales</taxon>
        <taxon>Mollisiaceae</taxon>
        <taxon>Phialocephala</taxon>
        <taxon>Phialocephala fortinii species complex</taxon>
    </lineage>
</organism>
<feature type="region of interest" description="Disordered" evidence="12">
    <location>
        <begin position="445"/>
        <end position="671"/>
    </location>
</feature>
<dbReference type="AlphaFoldDB" id="A0A1L7XW30"/>
<gene>
    <name evidence="15" type="ORF">PAC_19143</name>
</gene>
<sequence length="688" mass="78280">MLSNPFSRPMRTIFLVVIFLLAGMFYYRPVHKLPHGFPHLDTETLHQYLNRSEHAQKPLVLMSKLQKQFQFSECVECVPEIQVVSSIQHHYRTETKTKTVSDITTTTTTSVVKATCDSNLDNFSAPKSSKEDATPEQLTIAKLRDQGITIIFKTGAQEVSHLAIQVGTTLRYLSPADILFFSDQQGSIGPFLINDALRNVDQKLKNDHPDFDIYRKIKEYQKTGQDIEELQEDKTKGNQRSGWKLDKYKFMHMLEEAFEMRPDAKWYVFIETDSYVFWDNLAEWLKRFDSTKPWYIGSMVELNGVKFAHGGSGYILSNAAMNKLLGPDQPQGVAAGWDARMKDTPYGDMAVGIALKEKGVQLSVAHPMMNGYKSSTFTYGPNNHWCQPVVTMHRIAPHEVSNVWRYERQRELLGMANATLFADLYSHFVEPHLVDSRDNWDNLSHGSTYSQEKADLENQQRKEVEGARKKQADEKQKKEKGDKEREDKLKKEDEKEGEEAAAAGSDARTATETKASDDEKDVQKPKPTATPRDDDGPKKKDGTAKPGKDNPKPKDDKGDDKKQDIKKSDISMEDVKNKHEDTKGETDTKKEDVKEDVKKEVVTEVETGKEDSAGKESSNEDGEERTAQKDRDESTQEKVEIRSVSTKNSNLARRGESQHVMDAQSHAHESFEKCGKLCEEMPECFQWV</sequence>
<dbReference type="InterPro" id="IPR026050">
    <property type="entry name" value="C1GALT1/C1GALT1_chp1"/>
</dbReference>
<keyword evidence="8" id="KW-0547">Nucleotide-binding</keyword>
<comment type="similarity">
    <text evidence="3">Belongs to the glycosyltransferase 31 family. Beta3-Gal-T subfamily.</text>
</comment>
<evidence type="ECO:0000256" key="5">
    <source>
        <dbReference type="ARBA" id="ARBA00022676"/>
    </source>
</evidence>
<dbReference type="PANTHER" id="PTHR23033:SF40">
    <property type="entry name" value="APPLE DOMAIN-CONTAINING PROTEIN"/>
    <property type="match status" value="1"/>
</dbReference>
<evidence type="ECO:0000259" key="14">
    <source>
        <dbReference type="Pfam" id="PF02434"/>
    </source>
</evidence>
<evidence type="ECO:0000256" key="4">
    <source>
        <dbReference type="ARBA" id="ARBA00012557"/>
    </source>
</evidence>
<feature type="compositionally biased region" description="Basic and acidic residues" evidence="12">
    <location>
        <begin position="452"/>
        <end position="494"/>
    </location>
</feature>